<dbReference type="SUPFAM" id="SSF51735">
    <property type="entry name" value="NAD(P)-binding Rossmann-fold domains"/>
    <property type="match status" value="1"/>
</dbReference>
<keyword evidence="4" id="KW-0934">Plastid</keyword>
<dbReference type="PANTHER" id="PTHR47378:SF1">
    <property type="entry name" value="DIVINYL CHLOROPHYLLIDE A 8-VINYL-REDUCTASE, CHLOROPLASTIC"/>
    <property type="match status" value="1"/>
</dbReference>
<dbReference type="EMBL" id="CDMZ01001415">
    <property type="protein sequence ID" value="CEM32223.1"/>
    <property type="molecule type" value="Genomic_DNA"/>
</dbReference>
<dbReference type="GO" id="GO:0015995">
    <property type="term" value="P:chlorophyll biosynthetic process"/>
    <property type="evidence" value="ECO:0007669"/>
    <property type="project" value="UniProtKB-UniPathway"/>
</dbReference>
<proteinExistence type="predicted"/>
<accession>A0A0G4GPL5</accession>
<dbReference type="InterPro" id="IPR016040">
    <property type="entry name" value="NAD(P)-bd_dom"/>
</dbReference>
<dbReference type="EC" id="1.3.1.75" evidence="9"/>
<keyword evidence="8" id="KW-0149">Chlorophyll biosynthesis</keyword>
<evidence type="ECO:0000256" key="10">
    <source>
        <dbReference type="ARBA" id="ARBA00024089"/>
    </source>
</evidence>
<sequence length="413" mass="45520">MWNVCVLLFVLLGETGVRAFTLFPAPSPFKRPALRRHAVSSLRAEQQLDTAAVREAVQRTASLPFDDPSKVRVVVAGATGYIGKFVVREFVNQGFQTVAFVRPGATVREDLFEGAEIRHGQATDLDDIRQNAFGDEQVDVVVSCLASRSGTKSDSWAVDYQATKNMLDVAVEKGAKHFILLSAFCVNIPKLQFQHAKLKVEADIRKATEEGKLTHAIARPTAFFKSLSGQLETVQQGWPFIAFTIGGERVCKCNPISEPDLAAFMVECARNPSKWNRAIPVGGPGPALSMEDQGRLMYEATGKGEPAYWKFPIEIFDPIIGAFDWMGQFFPQMEDAAELARIGKYYGEYDMLTGPDVKGAEGEIWGEDLLGDHYKKIAVEGQEYDPYTTMFGGGKKEKSQAEEGKERETVGAA</sequence>
<evidence type="ECO:0000256" key="1">
    <source>
        <dbReference type="ARBA" id="ARBA00004229"/>
    </source>
</evidence>
<comment type="catalytic activity">
    <reaction evidence="11">
        <text>protochlorophyllide a + NADP(+) = 3,8-divinyl protochlorophyllide a + NADPH + H(+)</text>
        <dbReference type="Rhea" id="RHEA:48884"/>
        <dbReference type="ChEBI" id="CHEBI:15378"/>
        <dbReference type="ChEBI" id="CHEBI:57783"/>
        <dbReference type="ChEBI" id="CHEBI:58349"/>
        <dbReference type="ChEBI" id="CHEBI:58632"/>
        <dbReference type="ChEBI" id="CHEBI:83350"/>
        <dbReference type="EC" id="1.3.1.75"/>
    </reaction>
</comment>
<keyword evidence="5" id="KW-0521">NADP</keyword>
<evidence type="ECO:0000256" key="2">
    <source>
        <dbReference type="ARBA" id="ARBA00005173"/>
    </source>
</evidence>
<evidence type="ECO:0000256" key="13">
    <source>
        <dbReference type="SAM" id="SignalP"/>
    </source>
</evidence>
<name>A0A0G4GPL5_9ALVE</name>
<organism evidence="15">
    <name type="scientific">Chromera velia CCMP2878</name>
    <dbReference type="NCBI Taxonomy" id="1169474"/>
    <lineage>
        <taxon>Eukaryota</taxon>
        <taxon>Sar</taxon>
        <taxon>Alveolata</taxon>
        <taxon>Colpodellida</taxon>
        <taxon>Chromeraceae</taxon>
        <taxon>Chromera</taxon>
    </lineage>
</organism>
<keyword evidence="3" id="KW-0150">Chloroplast</keyword>
<evidence type="ECO:0000256" key="12">
    <source>
        <dbReference type="SAM" id="MobiDB-lite"/>
    </source>
</evidence>
<gene>
    <name evidence="15" type="ORF">Cvel_22799</name>
</gene>
<evidence type="ECO:0000256" key="4">
    <source>
        <dbReference type="ARBA" id="ARBA00022640"/>
    </source>
</evidence>
<dbReference type="CDD" id="cd05243">
    <property type="entry name" value="SDR_a5"/>
    <property type="match status" value="1"/>
</dbReference>
<comment type="pathway">
    <text evidence="2">Porphyrin-containing compound metabolism; chlorophyll biosynthesis.</text>
</comment>
<evidence type="ECO:0000256" key="9">
    <source>
        <dbReference type="ARBA" id="ARBA00024059"/>
    </source>
</evidence>
<feature type="region of interest" description="Disordered" evidence="12">
    <location>
        <begin position="389"/>
        <end position="413"/>
    </location>
</feature>
<evidence type="ECO:0000256" key="8">
    <source>
        <dbReference type="ARBA" id="ARBA00023171"/>
    </source>
</evidence>
<evidence type="ECO:0000259" key="14">
    <source>
        <dbReference type="Pfam" id="PF13460"/>
    </source>
</evidence>
<keyword evidence="13" id="KW-0732">Signal</keyword>
<dbReference type="GO" id="GO:0033728">
    <property type="term" value="F:3,8-divinyl protochlorophyllide a 8-vinyl-reductase (NADPH) activity"/>
    <property type="evidence" value="ECO:0007669"/>
    <property type="project" value="UniProtKB-EC"/>
</dbReference>
<dbReference type="InterPro" id="IPR044201">
    <property type="entry name" value="DVR-like"/>
</dbReference>
<dbReference type="UniPathway" id="UPA00668"/>
<feature type="domain" description="NAD(P)-binding" evidence="14">
    <location>
        <begin position="77"/>
        <end position="272"/>
    </location>
</feature>
<evidence type="ECO:0000313" key="15">
    <source>
        <dbReference type="EMBL" id="CEM32223.1"/>
    </source>
</evidence>
<dbReference type="PANTHER" id="PTHR47378">
    <property type="entry name" value="DIVINYL CHLOROPHYLLIDE A 8-VINYL-REDUCTASE, CHLOROPLASTIC"/>
    <property type="match status" value="1"/>
</dbReference>
<evidence type="ECO:0000256" key="11">
    <source>
        <dbReference type="ARBA" id="ARBA00049498"/>
    </source>
</evidence>
<feature type="chain" id="PRO_5005190799" description="Divinyl chlorophyllide a 8-vinyl-reductase, chloroplastic" evidence="13">
    <location>
        <begin position="20"/>
        <end position="413"/>
    </location>
</feature>
<protein>
    <recommendedName>
        <fullName evidence="10">Divinyl chlorophyllide a 8-vinyl-reductase, chloroplastic</fullName>
        <ecNumber evidence="9">1.3.1.75</ecNumber>
    </recommendedName>
</protein>
<dbReference type="VEuPathDB" id="CryptoDB:Cvel_22799"/>
<dbReference type="InterPro" id="IPR036291">
    <property type="entry name" value="NAD(P)-bd_dom_sf"/>
</dbReference>
<feature type="compositionally biased region" description="Basic and acidic residues" evidence="12">
    <location>
        <begin position="394"/>
        <end position="413"/>
    </location>
</feature>
<evidence type="ECO:0000256" key="7">
    <source>
        <dbReference type="ARBA" id="ARBA00023002"/>
    </source>
</evidence>
<dbReference type="Pfam" id="PF13460">
    <property type="entry name" value="NAD_binding_10"/>
    <property type="match status" value="1"/>
</dbReference>
<dbReference type="GO" id="GO:0009507">
    <property type="term" value="C:chloroplast"/>
    <property type="evidence" value="ECO:0007669"/>
    <property type="project" value="UniProtKB-SubCell"/>
</dbReference>
<dbReference type="Gene3D" id="3.40.50.720">
    <property type="entry name" value="NAD(P)-binding Rossmann-like Domain"/>
    <property type="match status" value="1"/>
</dbReference>
<reference evidence="15" key="1">
    <citation type="submission" date="2014-11" db="EMBL/GenBank/DDBJ databases">
        <authorList>
            <person name="Otto D Thomas"/>
            <person name="Naeem Raeece"/>
        </authorList>
    </citation>
    <scope>NUCLEOTIDE SEQUENCE</scope>
</reference>
<comment type="subcellular location">
    <subcellularLocation>
        <location evidence="1">Plastid</location>
        <location evidence="1">Chloroplast</location>
    </subcellularLocation>
</comment>
<evidence type="ECO:0000256" key="6">
    <source>
        <dbReference type="ARBA" id="ARBA00022946"/>
    </source>
</evidence>
<keyword evidence="6" id="KW-0809">Transit peptide</keyword>
<dbReference type="PhylomeDB" id="A0A0G4GPL5"/>
<feature type="signal peptide" evidence="13">
    <location>
        <begin position="1"/>
        <end position="19"/>
    </location>
</feature>
<evidence type="ECO:0000256" key="5">
    <source>
        <dbReference type="ARBA" id="ARBA00022857"/>
    </source>
</evidence>
<dbReference type="AlphaFoldDB" id="A0A0G4GPL5"/>
<evidence type="ECO:0000256" key="3">
    <source>
        <dbReference type="ARBA" id="ARBA00022528"/>
    </source>
</evidence>
<keyword evidence="7" id="KW-0560">Oxidoreductase</keyword>